<dbReference type="EMBL" id="ML987216">
    <property type="protein sequence ID" value="KAF2240634.1"/>
    <property type="molecule type" value="Genomic_DNA"/>
</dbReference>
<gene>
    <name evidence="2" type="ORF">BU26DRAFT_203895</name>
</gene>
<evidence type="ECO:0000256" key="1">
    <source>
        <dbReference type="SAM" id="MobiDB-lite"/>
    </source>
</evidence>
<dbReference type="GeneID" id="54573899"/>
<dbReference type="RefSeq" id="XP_033675638.1">
    <property type="nucleotide sequence ID" value="XM_033820569.1"/>
</dbReference>
<name>A0A6A6HR51_9PLEO</name>
<feature type="compositionally biased region" description="Polar residues" evidence="1">
    <location>
        <begin position="72"/>
        <end position="83"/>
    </location>
</feature>
<reference evidence="2" key="1">
    <citation type="journal article" date="2020" name="Stud. Mycol.">
        <title>101 Dothideomycetes genomes: a test case for predicting lifestyles and emergence of pathogens.</title>
        <authorList>
            <person name="Haridas S."/>
            <person name="Albert R."/>
            <person name="Binder M."/>
            <person name="Bloem J."/>
            <person name="Labutti K."/>
            <person name="Salamov A."/>
            <person name="Andreopoulos B."/>
            <person name="Baker S."/>
            <person name="Barry K."/>
            <person name="Bills G."/>
            <person name="Bluhm B."/>
            <person name="Cannon C."/>
            <person name="Castanera R."/>
            <person name="Culley D."/>
            <person name="Daum C."/>
            <person name="Ezra D."/>
            <person name="Gonzalez J."/>
            <person name="Henrissat B."/>
            <person name="Kuo A."/>
            <person name="Liang C."/>
            <person name="Lipzen A."/>
            <person name="Lutzoni F."/>
            <person name="Magnuson J."/>
            <person name="Mondo S."/>
            <person name="Nolan M."/>
            <person name="Ohm R."/>
            <person name="Pangilinan J."/>
            <person name="Park H.-J."/>
            <person name="Ramirez L."/>
            <person name="Alfaro M."/>
            <person name="Sun H."/>
            <person name="Tritt A."/>
            <person name="Yoshinaga Y."/>
            <person name="Zwiers L.-H."/>
            <person name="Turgeon B."/>
            <person name="Goodwin S."/>
            <person name="Spatafora J."/>
            <person name="Crous P."/>
            <person name="Grigoriev I."/>
        </authorList>
    </citation>
    <scope>NUCLEOTIDE SEQUENCE</scope>
    <source>
        <strain evidence="2">CBS 122368</strain>
    </source>
</reference>
<keyword evidence="3" id="KW-1185">Reference proteome</keyword>
<proteinExistence type="predicted"/>
<dbReference type="AlphaFoldDB" id="A0A6A6HR51"/>
<feature type="region of interest" description="Disordered" evidence="1">
    <location>
        <begin position="58"/>
        <end position="102"/>
    </location>
</feature>
<protein>
    <submittedName>
        <fullName evidence="2">Uncharacterized protein</fullName>
    </submittedName>
</protein>
<dbReference type="Proteomes" id="UP000800094">
    <property type="component" value="Unassembled WGS sequence"/>
</dbReference>
<organism evidence="2 3">
    <name type="scientific">Trematosphaeria pertusa</name>
    <dbReference type="NCBI Taxonomy" id="390896"/>
    <lineage>
        <taxon>Eukaryota</taxon>
        <taxon>Fungi</taxon>
        <taxon>Dikarya</taxon>
        <taxon>Ascomycota</taxon>
        <taxon>Pezizomycotina</taxon>
        <taxon>Dothideomycetes</taxon>
        <taxon>Pleosporomycetidae</taxon>
        <taxon>Pleosporales</taxon>
        <taxon>Massarineae</taxon>
        <taxon>Trematosphaeriaceae</taxon>
        <taxon>Trematosphaeria</taxon>
    </lineage>
</organism>
<accession>A0A6A6HR51</accession>
<sequence>MASQRSSPPLLIALPDPGVKSALLICMQRPHSIAQNGTLLQAFSLTLLLSHTSSHPMILKSPPGGSARNRHSYLQPNRNQESSAAKKRHEGAPLALPQHVAG</sequence>
<evidence type="ECO:0000313" key="3">
    <source>
        <dbReference type="Proteomes" id="UP000800094"/>
    </source>
</evidence>
<evidence type="ECO:0000313" key="2">
    <source>
        <dbReference type="EMBL" id="KAF2240634.1"/>
    </source>
</evidence>